<feature type="transmembrane region" description="Helical" evidence="1">
    <location>
        <begin position="212"/>
        <end position="233"/>
    </location>
</feature>
<gene>
    <name evidence="3" type="ORF">SAMN05421759_10872</name>
</gene>
<feature type="transmembrane region" description="Helical" evidence="1">
    <location>
        <begin position="72"/>
        <end position="94"/>
    </location>
</feature>
<evidence type="ECO:0000313" key="4">
    <source>
        <dbReference type="Proteomes" id="UP000186684"/>
    </source>
</evidence>
<feature type="transmembrane region" description="Helical" evidence="1">
    <location>
        <begin position="41"/>
        <end position="60"/>
    </location>
</feature>
<dbReference type="PANTHER" id="PTHR22911:SF135">
    <property type="entry name" value="BLR4310 PROTEIN"/>
    <property type="match status" value="1"/>
</dbReference>
<evidence type="ECO:0000256" key="1">
    <source>
        <dbReference type="SAM" id="Phobius"/>
    </source>
</evidence>
<dbReference type="RefSeq" id="WP_076448597.1">
    <property type="nucleotide sequence ID" value="NZ_FTOQ01000008.1"/>
</dbReference>
<feature type="domain" description="EamA" evidence="2">
    <location>
        <begin position="12"/>
        <end position="142"/>
    </location>
</feature>
<feature type="transmembrane region" description="Helical" evidence="1">
    <location>
        <begin position="100"/>
        <end position="119"/>
    </location>
</feature>
<feature type="transmembrane region" description="Helical" evidence="1">
    <location>
        <begin position="128"/>
        <end position="146"/>
    </location>
</feature>
<keyword evidence="4" id="KW-1185">Reference proteome</keyword>
<sequence length="301" mass="31839">MTTPAHIDRPLLGIALMAGFCVLAPLGDSLAKILGPTIPLLQLLLVRFAAQGLLMAPMALKDRPALGPRLLWLIALRTALHIAGIGMMFSALVHMPLADAVSIAFVMPFILLLLGWLWLGEEVGLRRLLACAIGFGGTLLVLQPAFEEAGWIALLPLGVAVTFALFMLVTRSLSRHVASMTMHAISGGMATAVLLPAVVILGAWTVPSARDAALLAALGLLGTYAHLLMIWSLKYAPSTTLAPMQYIEIPVATLFGFVIFGDLPGPQASLGIAVICAAGLYVIWRERVTARSIMRASAAPP</sequence>
<accession>A0A1N7NGU1</accession>
<proteinExistence type="predicted"/>
<feature type="transmembrane region" description="Helical" evidence="1">
    <location>
        <begin position="152"/>
        <end position="170"/>
    </location>
</feature>
<dbReference type="InterPro" id="IPR037185">
    <property type="entry name" value="EmrE-like"/>
</dbReference>
<dbReference type="OrthoDB" id="9815809at2"/>
<feature type="transmembrane region" description="Helical" evidence="1">
    <location>
        <begin position="245"/>
        <end position="261"/>
    </location>
</feature>
<reference evidence="4" key="1">
    <citation type="submission" date="2017-01" db="EMBL/GenBank/DDBJ databases">
        <authorList>
            <person name="Varghese N."/>
            <person name="Submissions S."/>
        </authorList>
    </citation>
    <scope>NUCLEOTIDE SEQUENCE [LARGE SCALE GENOMIC DNA]</scope>
    <source>
        <strain evidence="4">DSM 29430</strain>
    </source>
</reference>
<organism evidence="3 4">
    <name type="scientific">Roseivivax lentus</name>
    <dbReference type="NCBI Taxonomy" id="633194"/>
    <lineage>
        <taxon>Bacteria</taxon>
        <taxon>Pseudomonadati</taxon>
        <taxon>Pseudomonadota</taxon>
        <taxon>Alphaproteobacteria</taxon>
        <taxon>Rhodobacterales</taxon>
        <taxon>Roseobacteraceae</taxon>
        <taxon>Roseivivax</taxon>
    </lineage>
</organism>
<feature type="transmembrane region" description="Helical" evidence="1">
    <location>
        <begin position="267"/>
        <end position="284"/>
    </location>
</feature>
<keyword evidence="1" id="KW-0472">Membrane</keyword>
<feature type="domain" description="EamA" evidence="2">
    <location>
        <begin position="151"/>
        <end position="282"/>
    </location>
</feature>
<dbReference type="EMBL" id="FTOQ01000008">
    <property type="protein sequence ID" value="SIS97399.1"/>
    <property type="molecule type" value="Genomic_DNA"/>
</dbReference>
<feature type="transmembrane region" description="Helical" evidence="1">
    <location>
        <begin position="182"/>
        <end position="206"/>
    </location>
</feature>
<dbReference type="GO" id="GO:0016020">
    <property type="term" value="C:membrane"/>
    <property type="evidence" value="ECO:0007669"/>
    <property type="project" value="InterPro"/>
</dbReference>
<keyword evidence="1" id="KW-0812">Transmembrane</keyword>
<dbReference type="AlphaFoldDB" id="A0A1N7NGU1"/>
<dbReference type="Pfam" id="PF00892">
    <property type="entry name" value="EamA"/>
    <property type="match status" value="2"/>
</dbReference>
<name>A0A1N7NGU1_9RHOB</name>
<evidence type="ECO:0000259" key="2">
    <source>
        <dbReference type="Pfam" id="PF00892"/>
    </source>
</evidence>
<dbReference type="SUPFAM" id="SSF103481">
    <property type="entry name" value="Multidrug resistance efflux transporter EmrE"/>
    <property type="match status" value="2"/>
</dbReference>
<dbReference type="Proteomes" id="UP000186684">
    <property type="component" value="Unassembled WGS sequence"/>
</dbReference>
<dbReference type="InterPro" id="IPR000620">
    <property type="entry name" value="EamA_dom"/>
</dbReference>
<dbReference type="PANTHER" id="PTHR22911">
    <property type="entry name" value="ACYL-MALONYL CONDENSING ENZYME-RELATED"/>
    <property type="match status" value="1"/>
</dbReference>
<keyword evidence="1" id="KW-1133">Transmembrane helix</keyword>
<protein>
    <submittedName>
        <fullName evidence="3">EamA domain-containing membrane protein RarD</fullName>
    </submittedName>
</protein>
<evidence type="ECO:0000313" key="3">
    <source>
        <dbReference type="EMBL" id="SIS97399.1"/>
    </source>
</evidence>
<dbReference type="STRING" id="633194.SAMN05421759_10872"/>